<accession>A0A1G2I326</accession>
<gene>
    <name evidence="2" type="ORF">A3D35_03065</name>
</gene>
<dbReference type="AlphaFoldDB" id="A0A1G2I326"/>
<dbReference type="Proteomes" id="UP000176421">
    <property type="component" value="Unassembled WGS sequence"/>
</dbReference>
<proteinExistence type="predicted"/>
<sequence>MNWSYIAGFFDGEGSISPNGGGFRVSIPQTNKKVLEEILHFTKVGFVINVKKRQAHWKDSWVYYIASKKDVYYFLSKTMPFLIVKKENTLNAMHILKNQIYIMEKKIEIHNKRKREAKIMKLKGLSYRQIGKELKIDWGYARRLILDLA</sequence>
<feature type="domain" description="Homing endonuclease LAGLIDADG" evidence="1">
    <location>
        <begin position="5"/>
        <end position="77"/>
    </location>
</feature>
<comment type="caution">
    <text evidence="2">The sequence shown here is derived from an EMBL/GenBank/DDBJ whole genome shotgun (WGS) entry which is preliminary data.</text>
</comment>
<reference evidence="2 3" key="1">
    <citation type="journal article" date="2016" name="Nat. Commun.">
        <title>Thousands of microbial genomes shed light on interconnected biogeochemical processes in an aquifer system.</title>
        <authorList>
            <person name="Anantharaman K."/>
            <person name="Brown C.T."/>
            <person name="Hug L.A."/>
            <person name="Sharon I."/>
            <person name="Castelle C.J."/>
            <person name="Probst A.J."/>
            <person name="Thomas B.C."/>
            <person name="Singh A."/>
            <person name="Wilkins M.J."/>
            <person name="Karaoz U."/>
            <person name="Brodie E.L."/>
            <person name="Williams K.H."/>
            <person name="Hubbard S.S."/>
            <person name="Banfield J.F."/>
        </authorList>
    </citation>
    <scope>NUCLEOTIDE SEQUENCE [LARGE SCALE GENOMIC DNA]</scope>
</reference>
<protein>
    <recommendedName>
        <fullName evidence="1">Homing endonuclease LAGLIDADG domain-containing protein</fullName>
    </recommendedName>
</protein>
<dbReference type="Gene3D" id="3.10.28.10">
    <property type="entry name" value="Homing endonucleases"/>
    <property type="match status" value="1"/>
</dbReference>
<dbReference type="GO" id="GO:0004519">
    <property type="term" value="F:endonuclease activity"/>
    <property type="evidence" value="ECO:0007669"/>
    <property type="project" value="InterPro"/>
</dbReference>
<organism evidence="2 3">
    <name type="scientific">Candidatus Staskawiczbacteria bacterium RIFCSPHIGHO2_02_FULL_34_9</name>
    <dbReference type="NCBI Taxonomy" id="1802206"/>
    <lineage>
        <taxon>Bacteria</taxon>
        <taxon>Candidatus Staskawicziibacteriota</taxon>
    </lineage>
</organism>
<dbReference type="EMBL" id="MHOS01000017">
    <property type="protein sequence ID" value="OGZ68861.1"/>
    <property type="molecule type" value="Genomic_DNA"/>
</dbReference>
<dbReference type="InterPro" id="IPR004860">
    <property type="entry name" value="LAGLIDADG_dom"/>
</dbReference>
<evidence type="ECO:0000313" key="3">
    <source>
        <dbReference type="Proteomes" id="UP000176421"/>
    </source>
</evidence>
<dbReference type="Pfam" id="PF14528">
    <property type="entry name" value="LAGLIDADG_3"/>
    <property type="match status" value="1"/>
</dbReference>
<evidence type="ECO:0000259" key="1">
    <source>
        <dbReference type="Pfam" id="PF14528"/>
    </source>
</evidence>
<name>A0A1G2I326_9BACT</name>
<dbReference type="InterPro" id="IPR027434">
    <property type="entry name" value="Homing_endonucl"/>
</dbReference>
<evidence type="ECO:0000313" key="2">
    <source>
        <dbReference type="EMBL" id="OGZ68861.1"/>
    </source>
</evidence>
<dbReference type="SUPFAM" id="SSF55608">
    <property type="entry name" value="Homing endonucleases"/>
    <property type="match status" value="1"/>
</dbReference>